<name>A0A6J4RD16_9ACTN</name>
<accession>A0A6J4RD16</accession>
<keyword evidence="1" id="KW-0067">ATP-binding</keyword>
<keyword evidence="1" id="KW-0547">Nucleotide-binding</keyword>
<sequence>MERTARRTPEVSLDDTFLRAAAGLDHEDARAGVVAAALGHLQRGFDAHYAGGADGATDDGVLVGDESYALSVETIARLDEPRFVAVAARMIRDGAGRIASGGAVTAETWTPHLAELLDVISGEGTERSLHRIEASIRELREGVA</sequence>
<keyword evidence="1" id="KW-0378">Hydrolase</keyword>
<dbReference type="AlphaFoldDB" id="A0A6J4RD16"/>
<evidence type="ECO:0000313" key="1">
    <source>
        <dbReference type="EMBL" id="CAA9467818.1"/>
    </source>
</evidence>
<dbReference type="EMBL" id="CADCVK010000081">
    <property type="protein sequence ID" value="CAA9467818.1"/>
    <property type="molecule type" value="Genomic_DNA"/>
</dbReference>
<reference evidence="1" key="1">
    <citation type="submission" date="2020-02" db="EMBL/GenBank/DDBJ databases">
        <authorList>
            <person name="Meier V. D."/>
        </authorList>
    </citation>
    <scope>NUCLEOTIDE SEQUENCE</scope>
    <source>
        <strain evidence="1">AVDCRST_MAG12</strain>
    </source>
</reference>
<protein>
    <submittedName>
        <fullName evidence="1">Superfamily II RNA helicase</fullName>
    </submittedName>
</protein>
<dbReference type="GO" id="GO:0004386">
    <property type="term" value="F:helicase activity"/>
    <property type="evidence" value="ECO:0007669"/>
    <property type="project" value="UniProtKB-KW"/>
</dbReference>
<keyword evidence="1" id="KW-0347">Helicase</keyword>
<gene>
    <name evidence="1" type="ORF">AVDCRST_MAG12-480</name>
</gene>
<proteinExistence type="predicted"/>
<organism evidence="1">
    <name type="scientific">uncultured Rubrobacteraceae bacterium</name>
    <dbReference type="NCBI Taxonomy" id="349277"/>
    <lineage>
        <taxon>Bacteria</taxon>
        <taxon>Bacillati</taxon>
        <taxon>Actinomycetota</taxon>
        <taxon>Rubrobacteria</taxon>
        <taxon>Rubrobacterales</taxon>
        <taxon>Rubrobacteraceae</taxon>
        <taxon>environmental samples</taxon>
    </lineage>
</organism>